<evidence type="ECO:0000256" key="4">
    <source>
        <dbReference type="ARBA" id="ARBA00022729"/>
    </source>
</evidence>
<feature type="domain" description="DUF642" evidence="7">
    <location>
        <begin position="204"/>
        <end position="370"/>
    </location>
</feature>
<keyword evidence="3" id="KW-0964">Secreted</keyword>
<evidence type="ECO:0000256" key="6">
    <source>
        <dbReference type="SAM" id="SignalP"/>
    </source>
</evidence>
<evidence type="ECO:0000313" key="8">
    <source>
        <dbReference type="Proteomes" id="UP001515500"/>
    </source>
</evidence>
<dbReference type="AlphaFoldDB" id="A0AB40CHC3"/>
<dbReference type="InterPro" id="IPR008979">
    <property type="entry name" value="Galactose-bd-like_sf"/>
</dbReference>
<name>A0AB40CHC3_DIOCR</name>
<dbReference type="InterPro" id="IPR052437">
    <property type="entry name" value="Pectin_Meth_Modulator"/>
</dbReference>
<keyword evidence="4 6" id="KW-0732">Signal</keyword>
<gene>
    <name evidence="9" type="primary">LOC120276665</name>
</gene>
<feature type="chain" id="PRO_5044282932" evidence="6">
    <location>
        <begin position="20"/>
        <end position="374"/>
    </location>
</feature>
<evidence type="ECO:0000313" key="9">
    <source>
        <dbReference type="RefSeq" id="XP_039139266.1"/>
    </source>
</evidence>
<dbReference type="PANTHER" id="PTHR31265:SF2">
    <property type="entry name" value="F17A17.37 PROTEIN"/>
    <property type="match status" value="1"/>
</dbReference>
<organism evidence="8 9">
    <name type="scientific">Dioscorea cayennensis subsp. rotundata</name>
    <name type="common">White Guinea yam</name>
    <name type="synonym">Dioscorea rotundata</name>
    <dbReference type="NCBI Taxonomy" id="55577"/>
    <lineage>
        <taxon>Eukaryota</taxon>
        <taxon>Viridiplantae</taxon>
        <taxon>Streptophyta</taxon>
        <taxon>Embryophyta</taxon>
        <taxon>Tracheophyta</taxon>
        <taxon>Spermatophyta</taxon>
        <taxon>Magnoliopsida</taxon>
        <taxon>Liliopsida</taxon>
        <taxon>Dioscoreales</taxon>
        <taxon>Dioscoreaceae</taxon>
        <taxon>Dioscorea</taxon>
    </lineage>
</organism>
<accession>A0AB40CHC3</accession>
<dbReference type="PANTHER" id="PTHR31265">
    <property type="entry name" value="OS02G0527500 PROTEIN-RELATED"/>
    <property type="match status" value="1"/>
</dbReference>
<comment type="subcellular location">
    <subcellularLocation>
        <location evidence="1">Secreted</location>
        <location evidence="1">Cell wall</location>
    </subcellularLocation>
</comment>
<dbReference type="RefSeq" id="XP_039139266.1">
    <property type="nucleotide sequence ID" value="XM_039283332.1"/>
</dbReference>
<dbReference type="GeneID" id="120276665"/>
<keyword evidence="8" id="KW-1185">Reference proteome</keyword>
<evidence type="ECO:0000256" key="5">
    <source>
        <dbReference type="ARBA" id="ARBA00023180"/>
    </source>
</evidence>
<evidence type="ECO:0000259" key="7">
    <source>
        <dbReference type="Pfam" id="PF04862"/>
    </source>
</evidence>
<dbReference type="Proteomes" id="UP001515500">
    <property type="component" value="Chromosome 15"/>
</dbReference>
<evidence type="ECO:0000256" key="3">
    <source>
        <dbReference type="ARBA" id="ARBA00022525"/>
    </source>
</evidence>
<feature type="signal peptide" evidence="6">
    <location>
        <begin position="1"/>
        <end position="19"/>
    </location>
</feature>
<evidence type="ECO:0000256" key="1">
    <source>
        <dbReference type="ARBA" id="ARBA00004191"/>
    </source>
</evidence>
<keyword evidence="2" id="KW-0134">Cell wall</keyword>
<dbReference type="Gene3D" id="2.60.120.260">
    <property type="entry name" value="Galactose-binding domain-like"/>
    <property type="match status" value="1"/>
</dbReference>
<dbReference type="FunFam" id="2.60.120.260:FF:000031">
    <property type="entry name" value="DUF642 family protein"/>
    <property type="match status" value="1"/>
</dbReference>
<feature type="domain" description="DUF642" evidence="7">
    <location>
        <begin position="28"/>
        <end position="192"/>
    </location>
</feature>
<reference evidence="9" key="1">
    <citation type="submission" date="2025-08" db="UniProtKB">
        <authorList>
            <consortium name="RefSeq"/>
        </authorList>
    </citation>
    <scope>IDENTIFICATION</scope>
</reference>
<protein>
    <submittedName>
        <fullName evidence="9">Uncharacterized protein LOC120276665</fullName>
    </submittedName>
</protein>
<evidence type="ECO:0000256" key="2">
    <source>
        <dbReference type="ARBA" id="ARBA00022512"/>
    </source>
</evidence>
<sequence length="374" mass="40427">MAFLLLLLFCSLVFSSGHALATTGVLDGLLANGNFEDSPKSSKLNKTRIIGKHSLPNWLVRGHVEYVSGGPQPGGMFFAVPHGVHAVRLGNHASISQNITVKVGKLYALSFGASRTCPQDETLRVSVPPVFGDLPLQTLYSSNGGDTYAWAFIVRKTNQANATTVTVTVMFHNPGIQEDSSCGPLLDIVAIKELVPPFPTRYNLVKNGDFEEGPHSFKNSTSGILLPPRQEDAISPLPGWIIESLKAVRFIDSAHFSIPYGQYAVELVAGRESAIAQLLRTVAGKSYNLTFVIGDAKNGCHGKMLVEAFAANATAKVPFESHGKGKFVPGSLKFIAMGSRTRITFFSSFYHTKINDVGSLCGPVLDRVRVYPIY</sequence>
<dbReference type="InterPro" id="IPR006946">
    <property type="entry name" value="DGR2-like_dom"/>
</dbReference>
<keyword evidence="5" id="KW-0325">Glycoprotein</keyword>
<dbReference type="SUPFAM" id="SSF49785">
    <property type="entry name" value="Galactose-binding domain-like"/>
    <property type="match status" value="1"/>
</dbReference>
<dbReference type="Pfam" id="PF04862">
    <property type="entry name" value="DUF642"/>
    <property type="match status" value="2"/>
</dbReference>
<proteinExistence type="predicted"/>